<sequence length="36" mass="4166">MQEPLLNGFVLIRVQTGKDPYYDLHRKRGPINLGLI</sequence>
<evidence type="ECO:0000313" key="1">
    <source>
        <dbReference type="EMBL" id="VAW27487.1"/>
    </source>
</evidence>
<protein>
    <submittedName>
        <fullName evidence="1">Uncharacterized protein</fullName>
    </submittedName>
</protein>
<reference evidence="1" key="1">
    <citation type="submission" date="2018-06" db="EMBL/GenBank/DDBJ databases">
        <authorList>
            <person name="Zhirakovskaya E."/>
        </authorList>
    </citation>
    <scope>NUCLEOTIDE SEQUENCE</scope>
</reference>
<accession>A0A3B0UQK4</accession>
<name>A0A3B0UQK4_9ZZZZ</name>
<organism evidence="1">
    <name type="scientific">hydrothermal vent metagenome</name>
    <dbReference type="NCBI Taxonomy" id="652676"/>
    <lineage>
        <taxon>unclassified sequences</taxon>
        <taxon>metagenomes</taxon>
        <taxon>ecological metagenomes</taxon>
    </lineage>
</organism>
<dbReference type="AlphaFoldDB" id="A0A3B0UQK4"/>
<gene>
    <name evidence="1" type="ORF">MNBD_BACTEROID06-692</name>
</gene>
<proteinExistence type="predicted"/>
<dbReference type="EMBL" id="UOES01000248">
    <property type="protein sequence ID" value="VAW27487.1"/>
    <property type="molecule type" value="Genomic_DNA"/>
</dbReference>